<evidence type="ECO:0000256" key="1">
    <source>
        <dbReference type="SAM" id="MobiDB-lite"/>
    </source>
</evidence>
<feature type="region of interest" description="Disordered" evidence="1">
    <location>
        <begin position="36"/>
        <end position="104"/>
    </location>
</feature>
<keyword evidence="4" id="KW-1185">Reference proteome</keyword>
<protein>
    <submittedName>
        <fullName evidence="3">SHOCT domain-containing protein</fullName>
    </submittedName>
</protein>
<dbReference type="InterPro" id="IPR018649">
    <property type="entry name" value="SHOCT"/>
</dbReference>
<dbReference type="RefSeq" id="WP_376810836.1">
    <property type="nucleotide sequence ID" value="NZ_JBHTAC010000086.1"/>
</dbReference>
<reference evidence="4" key="1">
    <citation type="journal article" date="2019" name="Int. J. Syst. Evol. Microbiol.">
        <title>The Global Catalogue of Microorganisms (GCM) 10K type strain sequencing project: providing services to taxonomists for standard genome sequencing and annotation.</title>
        <authorList>
            <consortium name="The Broad Institute Genomics Platform"/>
            <consortium name="The Broad Institute Genome Sequencing Center for Infectious Disease"/>
            <person name="Wu L."/>
            <person name="Ma J."/>
        </authorList>
    </citation>
    <scope>NUCLEOTIDE SEQUENCE [LARGE SCALE GENOMIC DNA]</scope>
    <source>
        <strain evidence="4">CGMCC 1.9106</strain>
    </source>
</reference>
<organism evidence="3 4">
    <name type="scientific">Catellatospora aurea</name>
    <dbReference type="NCBI Taxonomy" id="1337874"/>
    <lineage>
        <taxon>Bacteria</taxon>
        <taxon>Bacillati</taxon>
        <taxon>Actinomycetota</taxon>
        <taxon>Actinomycetes</taxon>
        <taxon>Micromonosporales</taxon>
        <taxon>Micromonosporaceae</taxon>
        <taxon>Catellatospora</taxon>
    </lineage>
</organism>
<feature type="compositionally biased region" description="Low complexity" evidence="1">
    <location>
        <begin position="88"/>
        <end position="104"/>
    </location>
</feature>
<dbReference type="Proteomes" id="UP001596392">
    <property type="component" value="Unassembled WGS sequence"/>
</dbReference>
<evidence type="ECO:0000313" key="4">
    <source>
        <dbReference type="Proteomes" id="UP001596392"/>
    </source>
</evidence>
<gene>
    <name evidence="3" type="ORF">ACFQO7_37410</name>
</gene>
<evidence type="ECO:0000259" key="2">
    <source>
        <dbReference type="Pfam" id="PF09851"/>
    </source>
</evidence>
<comment type="caution">
    <text evidence="3">The sequence shown here is derived from an EMBL/GenBank/DDBJ whole genome shotgun (WGS) entry which is preliminary data.</text>
</comment>
<feature type="domain" description="SHOCT" evidence="2">
    <location>
        <begin position="113"/>
        <end position="140"/>
    </location>
</feature>
<dbReference type="Pfam" id="PF09851">
    <property type="entry name" value="SHOCT"/>
    <property type="match status" value="1"/>
</dbReference>
<sequence>MLLRRPVGNRRGPGLLGSMARTAVVAGTATATAGAVHRWSERKQAEAAEAQAAQEAVHDQQAQDDQHVEAGEAQADRPVQSAAEAAQPTRSAAPRATSTPPASAVVGGVDLMSQLRQLADLRAAGVLTEAEFTAAKAKLLGT</sequence>
<proteinExistence type="predicted"/>
<name>A0ABW2H862_9ACTN</name>
<evidence type="ECO:0000313" key="3">
    <source>
        <dbReference type="EMBL" id="MFC7248171.1"/>
    </source>
</evidence>
<accession>A0ABW2H862</accession>
<dbReference type="EMBL" id="JBHTAC010000086">
    <property type="protein sequence ID" value="MFC7248171.1"/>
    <property type="molecule type" value="Genomic_DNA"/>
</dbReference>